<feature type="compositionally biased region" description="Low complexity" evidence="1">
    <location>
        <begin position="230"/>
        <end position="239"/>
    </location>
</feature>
<protein>
    <recommendedName>
        <fullName evidence="5">Ser-Thr-rich glycosyl-phosphatidyl-inositol-anchored membrane family protein</fullName>
    </recommendedName>
</protein>
<evidence type="ECO:0000256" key="1">
    <source>
        <dbReference type="SAM" id="MobiDB-lite"/>
    </source>
</evidence>
<evidence type="ECO:0000313" key="4">
    <source>
        <dbReference type="Proteomes" id="UP000317093"/>
    </source>
</evidence>
<dbReference type="KEGG" id="knv:Pan216_21670"/>
<proteinExistence type="predicted"/>
<dbReference type="OrthoDB" id="257265at2"/>
<feature type="compositionally biased region" description="Basic and acidic residues" evidence="1">
    <location>
        <begin position="240"/>
        <end position="251"/>
    </location>
</feature>
<feature type="signal peptide" evidence="2">
    <location>
        <begin position="1"/>
        <end position="24"/>
    </location>
</feature>
<keyword evidence="4" id="KW-1185">Reference proteome</keyword>
<gene>
    <name evidence="3" type="ORF">Pan216_21670</name>
</gene>
<evidence type="ECO:0000313" key="3">
    <source>
        <dbReference type="EMBL" id="QDU61312.1"/>
    </source>
</evidence>
<sequence length="545" mass="60300" precursor="true">MRLGTTIIVGLLLATLAKAPPVRAQGPGLAGHSSTPLASRDPSFRIPFDIDSVQRPRIREVQLHYSGDLGQSWRHYTNADPSESSFLFTSPKDGEYWFAVRTMDHQGNVSPANLDGIEPGLRVRVDTRPPTVKLRGQNPVGDEVGISWIVDDEDLDVASLRAEYRVGPSSPWIPIAVQPQESGSANWRPEARGGEPIEIRLRVSDRAGNEATKSITLQTPQGIPAFSRSPARPNNAPAAPRRDNPWDRDRGFAPPPPNLNRPRESERSAFDDRSRPQGRFVPYAPADTSRVPDFRDQAQNSRTQPPNQSEPWNQDRFAGARSQQTPRPTIRPLLVNSTRFGINYGVEELGKSGLSSVDLYYLDPRSWQWEYYGEDEDREAPFLVEVDGEGVYGITLVAKNGAGLGQEPPAAGDQPETWIEVDLTPPDVELHPPEPGQGAAEGILSISWSAQDRNLAAKAISLSYSETLAGPWEPIAKELKNTGRYQWRMPDEVPYRFYVRLEAADRAGNVGRAETDAPVIVDLKRPRLKIMGVEPSGEFDQPPLP</sequence>
<dbReference type="Proteomes" id="UP000317093">
    <property type="component" value="Chromosome"/>
</dbReference>
<reference evidence="3 4" key="1">
    <citation type="submission" date="2019-02" db="EMBL/GenBank/DDBJ databases">
        <title>Deep-cultivation of Planctomycetes and their phenomic and genomic characterization uncovers novel biology.</title>
        <authorList>
            <person name="Wiegand S."/>
            <person name="Jogler M."/>
            <person name="Boedeker C."/>
            <person name="Pinto D."/>
            <person name="Vollmers J."/>
            <person name="Rivas-Marin E."/>
            <person name="Kohn T."/>
            <person name="Peeters S.H."/>
            <person name="Heuer A."/>
            <person name="Rast P."/>
            <person name="Oberbeckmann S."/>
            <person name="Bunk B."/>
            <person name="Jeske O."/>
            <person name="Meyerdierks A."/>
            <person name="Storesund J.E."/>
            <person name="Kallscheuer N."/>
            <person name="Luecker S."/>
            <person name="Lage O.M."/>
            <person name="Pohl T."/>
            <person name="Merkel B.J."/>
            <person name="Hornburger P."/>
            <person name="Mueller R.-W."/>
            <person name="Bruemmer F."/>
            <person name="Labrenz M."/>
            <person name="Spormann A.M."/>
            <person name="Op den Camp H."/>
            <person name="Overmann J."/>
            <person name="Amann R."/>
            <person name="Jetten M.S.M."/>
            <person name="Mascher T."/>
            <person name="Medema M.H."/>
            <person name="Devos D.P."/>
            <person name="Kaster A.-K."/>
            <person name="Ovreas L."/>
            <person name="Rohde M."/>
            <person name="Galperin M.Y."/>
            <person name="Jogler C."/>
        </authorList>
    </citation>
    <scope>NUCLEOTIDE SEQUENCE [LARGE SCALE GENOMIC DNA]</scope>
    <source>
        <strain evidence="3 4">Pan216</strain>
    </source>
</reference>
<organism evidence="3 4">
    <name type="scientific">Kolteria novifilia</name>
    <dbReference type="NCBI Taxonomy" id="2527975"/>
    <lineage>
        <taxon>Bacteria</taxon>
        <taxon>Pseudomonadati</taxon>
        <taxon>Planctomycetota</taxon>
        <taxon>Planctomycetia</taxon>
        <taxon>Kolteriales</taxon>
        <taxon>Kolteriaceae</taxon>
        <taxon>Kolteria</taxon>
    </lineage>
</organism>
<keyword evidence="2" id="KW-0732">Signal</keyword>
<feature type="region of interest" description="Disordered" evidence="1">
    <location>
        <begin position="212"/>
        <end position="328"/>
    </location>
</feature>
<feature type="compositionally biased region" description="Polar residues" evidence="1">
    <location>
        <begin position="297"/>
        <end position="312"/>
    </location>
</feature>
<evidence type="ECO:0000256" key="2">
    <source>
        <dbReference type="SAM" id="SignalP"/>
    </source>
</evidence>
<dbReference type="EMBL" id="CP036279">
    <property type="protein sequence ID" value="QDU61312.1"/>
    <property type="molecule type" value="Genomic_DNA"/>
</dbReference>
<dbReference type="AlphaFoldDB" id="A0A518B2Z1"/>
<feature type="compositionally biased region" description="Basic and acidic residues" evidence="1">
    <location>
        <begin position="261"/>
        <end position="275"/>
    </location>
</feature>
<name>A0A518B2Z1_9BACT</name>
<evidence type="ECO:0008006" key="5">
    <source>
        <dbReference type="Google" id="ProtNLM"/>
    </source>
</evidence>
<feature type="compositionally biased region" description="Polar residues" evidence="1">
    <location>
        <begin position="212"/>
        <end position="221"/>
    </location>
</feature>
<feature type="chain" id="PRO_5022058012" description="Ser-Thr-rich glycosyl-phosphatidyl-inositol-anchored membrane family protein" evidence="2">
    <location>
        <begin position="25"/>
        <end position="545"/>
    </location>
</feature>
<dbReference type="RefSeq" id="WP_145257919.1">
    <property type="nucleotide sequence ID" value="NZ_CP036279.1"/>
</dbReference>
<accession>A0A518B2Z1</accession>
<feature type="region of interest" description="Disordered" evidence="1">
    <location>
        <begin position="24"/>
        <end position="43"/>
    </location>
</feature>